<name>A0A2K3M7H9_TRIPR</name>
<organism evidence="1 2">
    <name type="scientific">Trifolium pratense</name>
    <name type="common">Red clover</name>
    <dbReference type="NCBI Taxonomy" id="57577"/>
    <lineage>
        <taxon>Eukaryota</taxon>
        <taxon>Viridiplantae</taxon>
        <taxon>Streptophyta</taxon>
        <taxon>Embryophyta</taxon>
        <taxon>Tracheophyta</taxon>
        <taxon>Spermatophyta</taxon>
        <taxon>Magnoliopsida</taxon>
        <taxon>eudicotyledons</taxon>
        <taxon>Gunneridae</taxon>
        <taxon>Pentapetalae</taxon>
        <taxon>rosids</taxon>
        <taxon>fabids</taxon>
        <taxon>Fabales</taxon>
        <taxon>Fabaceae</taxon>
        <taxon>Papilionoideae</taxon>
        <taxon>50 kb inversion clade</taxon>
        <taxon>NPAAA clade</taxon>
        <taxon>Hologalegina</taxon>
        <taxon>IRL clade</taxon>
        <taxon>Trifolieae</taxon>
        <taxon>Trifolium</taxon>
    </lineage>
</organism>
<evidence type="ECO:0000313" key="2">
    <source>
        <dbReference type="Proteomes" id="UP000236291"/>
    </source>
</evidence>
<dbReference type="EMBL" id="ASHM01051926">
    <property type="protein sequence ID" value="PNX86709.1"/>
    <property type="molecule type" value="Genomic_DNA"/>
</dbReference>
<reference evidence="1 2" key="2">
    <citation type="journal article" date="2017" name="Front. Plant Sci.">
        <title>Gene Classification and Mining of Molecular Markers Useful in Red Clover (Trifolium pratense) Breeding.</title>
        <authorList>
            <person name="Istvanek J."/>
            <person name="Dluhosova J."/>
            <person name="Dluhos P."/>
            <person name="Patkova L."/>
            <person name="Nedelnik J."/>
            <person name="Repkova J."/>
        </authorList>
    </citation>
    <scope>NUCLEOTIDE SEQUENCE [LARGE SCALE GENOMIC DNA]</scope>
    <source>
        <strain evidence="2">cv. Tatra</strain>
        <tissue evidence="1">Young leaves</tissue>
    </source>
</reference>
<accession>A0A2K3M7H9</accession>
<gene>
    <name evidence="1" type="ORF">L195_g042790</name>
</gene>
<protein>
    <submittedName>
        <fullName evidence="1">Uncharacterized protein</fullName>
    </submittedName>
</protein>
<proteinExistence type="predicted"/>
<evidence type="ECO:0000313" key="1">
    <source>
        <dbReference type="EMBL" id="PNX86709.1"/>
    </source>
</evidence>
<comment type="caution">
    <text evidence="1">The sequence shown here is derived from an EMBL/GenBank/DDBJ whole genome shotgun (WGS) entry which is preliminary data.</text>
</comment>
<reference evidence="1 2" key="1">
    <citation type="journal article" date="2014" name="Am. J. Bot.">
        <title>Genome assembly and annotation for red clover (Trifolium pratense; Fabaceae).</title>
        <authorList>
            <person name="Istvanek J."/>
            <person name="Jaros M."/>
            <person name="Krenek A."/>
            <person name="Repkova J."/>
        </authorList>
    </citation>
    <scope>NUCLEOTIDE SEQUENCE [LARGE SCALE GENOMIC DNA]</scope>
    <source>
        <strain evidence="2">cv. Tatra</strain>
        <tissue evidence="1">Young leaves</tissue>
    </source>
</reference>
<dbReference type="AlphaFoldDB" id="A0A2K3M7H9"/>
<sequence length="56" mass="6101">MLRCGVDIGSGGGCVALSNLAGFWNWNVVEVVLNEGDEQEVHKLITAIDVEEEDRL</sequence>
<dbReference type="Proteomes" id="UP000236291">
    <property type="component" value="Unassembled WGS sequence"/>
</dbReference>